<dbReference type="GO" id="GO:0016020">
    <property type="term" value="C:membrane"/>
    <property type="evidence" value="ECO:0007669"/>
    <property type="project" value="InterPro"/>
</dbReference>
<feature type="domain" description="FMN-binding" evidence="1">
    <location>
        <begin position="143"/>
        <end position="226"/>
    </location>
</feature>
<comment type="caution">
    <text evidence="2">The sequence shown here is derived from an EMBL/GenBank/DDBJ whole genome shotgun (WGS) entry which is preliminary data.</text>
</comment>
<proteinExistence type="predicted"/>
<dbReference type="Proteomes" id="UP000621436">
    <property type="component" value="Unassembled WGS sequence"/>
</dbReference>
<dbReference type="GO" id="GO:0010181">
    <property type="term" value="F:FMN binding"/>
    <property type="evidence" value="ECO:0007669"/>
    <property type="project" value="InterPro"/>
</dbReference>
<dbReference type="InterPro" id="IPR007329">
    <property type="entry name" value="FMN-bd"/>
</dbReference>
<dbReference type="Gene3D" id="3.90.1010.20">
    <property type="match status" value="2"/>
</dbReference>
<dbReference type="AlphaFoldDB" id="A0A931AQY7"/>
<gene>
    <name evidence="2" type="ORF">I0Q91_05170</name>
</gene>
<organism evidence="2 3">
    <name type="scientific">Halonatronomonas betaini</name>
    <dbReference type="NCBI Taxonomy" id="2778430"/>
    <lineage>
        <taxon>Bacteria</taxon>
        <taxon>Bacillati</taxon>
        <taxon>Bacillota</taxon>
        <taxon>Clostridia</taxon>
        <taxon>Halanaerobiales</taxon>
        <taxon>Halarsenatibacteraceae</taxon>
        <taxon>Halonatronomonas</taxon>
    </lineage>
</organism>
<evidence type="ECO:0000313" key="3">
    <source>
        <dbReference type="Proteomes" id="UP000621436"/>
    </source>
</evidence>
<dbReference type="Pfam" id="PF04205">
    <property type="entry name" value="FMN_bind"/>
    <property type="match status" value="1"/>
</dbReference>
<sequence length="228" mass="25130">MRKLMVFGLALAVVLGLGVNVMADGHMEDGEFTGYSSASDRAFVEANVTIEDGHIVDVKLTEWTNVNEAKDEDYGWDEFHEAMEVLPERFIEANSADVDIITGATTTSEMAMEAVAMALAKAEGVEHFDGRFLGFSSVSDRGGLGVAWVTIEDGEIVDVRLEEVQEDDGERVLKDDDYNWDEFHEAREEMPEWFIEANSADVDIYTGATGSAEMWMEAVADAMSKAGY</sequence>
<accession>A0A931AQY7</accession>
<protein>
    <submittedName>
        <fullName evidence="2">FMN-binding protein</fullName>
    </submittedName>
</protein>
<reference evidence="2" key="1">
    <citation type="submission" date="2020-11" db="EMBL/GenBank/DDBJ databases">
        <title>Halonatronomonas betainensis gen. nov., sp. nov. a novel haloalkaliphilic representative of the family Halanaerobiacae capable of betaine degradation.</title>
        <authorList>
            <person name="Boltyanskaya Y."/>
            <person name="Kevbrin V."/>
            <person name="Detkova E."/>
            <person name="Grouzdev D.S."/>
            <person name="Koziaeva V."/>
            <person name="Zhilina T."/>
        </authorList>
    </citation>
    <scope>NUCLEOTIDE SEQUENCE</scope>
    <source>
        <strain evidence="2">Z-7014</strain>
    </source>
</reference>
<dbReference type="SMART" id="SM00900">
    <property type="entry name" value="FMN_bind"/>
    <property type="match status" value="2"/>
</dbReference>
<dbReference type="RefSeq" id="WP_270453352.1">
    <property type="nucleotide sequence ID" value="NZ_JADPIE010000002.1"/>
</dbReference>
<keyword evidence="3" id="KW-1185">Reference proteome</keyword>
<dbReference type="EMBL" id="JADPIE010000002">
    <property type="protein sequence ID" value="MBF8436459.1"/>
    <property type="molecule type" value="Genomic_DNA"/>
</dbReference>
<evidence type="ECO:0000259" key="1">
    <source>
        <dbReference type="SMART" id="SM00900"/>
    </source>
</evidence>
<name>A0A931AQY7_9FIRM</name>
<evidence type="ECO:0000313" key="2">
    <source>
        <dbReference type="EMBL" id="MBF8436459.1"/>
    </source>
</evidence>
<feature type="domain" description="FMN-binding" evidence="1">
    <location>
        <begin position="34"/>
        <end position="122"/>
    </location>
</feature>